<reference evidence="1" key="1">
    <citation type="submission" date="2018-02" db="EMBL/GenBank/DDBJ databases">
        <authorList>
            <person name="Silar P."/>
        </authorList>
    </citation>
    <scope>NUCLEOTIDE SEQUENCE [LARGE SCALE GENOMIC DNA]</scope>
    <source>
        <strain evidence="1">T</strain>
    </source>
</reference>
<dbReference type="Proteomes" id="UP000280685">
    <property type="component" value="Chromosome 1"/>
</dbReference>
<keyword evidence="2" id="KW-1185">Reference proteome</keyword>
<evidence type="ECO:0000313" key="1">
    <source>
        <dbReference type="EMBL" id="VBB73350.1"/>
    </source>
</evidence>
<protein>
    <submittedName>
        <fullName evidence="1">Uncharacterized protein</fullName>
    </submittedName>
</protein>
<organism evidence="1 2">
    <name type="scientific">Podospora comata</name>
    <dbReference type="NCBI Taxonomy" id="48703"/>
    <lineage>
        <taxon>Eukaryota</taxon>
        <taxon>Fungi</taxon>
        <taxon>Dikarya</taxon>
        <taxon>Ascomycota</taxon>
        <taxon>Pezizomycotina</taxon>
        <taxon>Sordariomycetes</taxon>
        <taxon>Sordariomycetidae</taxon>
        <taxon>Sordariales</taxon>
        <taxon>Podosporaceae</taxon>
        <taxon>Podospora</taxon>
    </lineage>
</organism>
<name>A0ABY6RZ23_PODCO</name>
<dbReference type="EMBL" id="LR026964">
    <property type="protein sequence ID" value="VBB73350.1"/>
    <property type="molecule type" value="Genomic_DNA"/>
</dbReference>
<accession>A0ABY6RZ23</accession>
<evidence type="ECO:0000313" key="2">
    <source>
        <dbReference type="Proteomes" id="UP000280685"/>
    </source>
</evidence>
<proteinExistence type="predicted"/>
<gene>
    <name evidence="1" type="ORF">PODCO_117835</name>
</gene>
<sequence>MISKAGQIPRPGENLELP</sequence>